<keyword evidence="5 9" id="KW-0067">ATP-binding</keyword>
<dbReference type="Proteomes" id="UP000263232">
    <property type="component" value="Chromosome"/>
</dbReference>
<organism evidence="11 12">
    <name type="scientific">Suicoccus acidiformans</name>
    <dbReference type="NCBI Taxonomy" id="2036206"/>
    <lineage>
        <taxon>Bacteria</taxon>
        <taxon>Bacillati</taxon>
        <taxon>Bacillota</taxon>
        <taxon>Bacilli</taxon>
        <taxon>Lactobacillales</taxon>
        <taxon>Aerococcaceae</taxon>
        <taxon>Suicoccus</taxon>
    </lineage>
</organism>
<keyword evidence="12" id="KW-1185">Reference proteome</keyword>
<protein>
    <recommendedName>
        <fullName evidence="2">arginine--tRNA ligase</fullName>
        <ecNumber evidence="2">6.1.1.19</ecNumber>
    </recommendedName>
</protein>
<evidence type="ECO:0000256" key="9">
    <source>
        <dbReference type="RuleBase" id="RU363038"/>
    </source>
</evidence>
<evidence type="ECO:0000256" key="1">
    <source>
        <dbReference type="ARBA" id="ARBA00005594"/>
    </source>
</evidence>
<dbReference type="SUPFAM" id="SSF52374">
    <property type="entry name" value="Nucleotidylyl transferase"/>
    <property type="match status" value="1"/>
</dbReference>
<reference evidence="11 12" key="1">
    <citation type="submission" date="2017-09" db="EMBL/GenBank/DDBJ databases">
        <title>Complete genome sequence of Oxytococcus suis strain ZY16052.</title>
        <authorList>
            <person name="Li F."/>
        </authorList>
    </citation>
    <scope>NUCLEOTIDE SEQUENCE [LARGE SCALE GENOMIC DNA]</scope>
    <source>
        <strain evidence="11 12">ZY16052</strain>
    </source>
</reference>
<dbReference type="EC" id="6.1.1.19" evidence="2"/>
<evidence type="ECO:0000256" key="5">
    <source>
        <dbReference type="ARBA" id="ARBA00022840"/>
    </source>
</evidence>
<dbReference type="InterPro" id="IPR014729">
    <property type="entry name" value="Rossmann-like_a/b/a_fold"/>
</dbReference>
<name>A0A347WJK2_9LACT</name>
<evidence type="ECO:0000256" key="4">
    <source>
        <dbReference type="ARBA" id="ARBA00022741"/>
    </source>
</evidence>
<sequence>MDAAHDIALEQIELKNPDLENKDEVAEQVGVGAVIFHDLKNDRTNSFDFNLEEVVQFEGETKLYVQYTNARIQTILERYGKEVDSSKVESLTDDLAWQLVKQLNNYPGAIRLAGEKYEPSILARNVLRLAQIFNKYYANIRILEDDDLLESRIALIQAVVIVIEDALSLLGIAAPKKM</sequence>
<dbReference type="GO" id="GO:0006420">
    <property type="term" value="P:arginyl-tRNA aminoacylation"/>
    <property type="evidence" value="ECO:0007669"/>
    <property type="project" value="InterPro"/>
</dbReference>
<dbReference type="SMART" id="SM00836">
    <property type="entry name" value="DALR_1"/>
    <property type="match status" value="1"/>
</dbReference>
<dbReference type="AlphaFoldDB" id="A0A347WJK2"/>
<keyword evidence="6 9" id="KW-0648">Protein biosynthesis</keyword>
<evidence type="ECO:0000313" key="12">
    <source>
        <dbReference type="Proteomes" id="UP000263232"/>
    </source>
</evidence>
<proteinExistence type="inferred from homology"/>
<dbReference type="KEGG" id="abae:CL176_04100"/>
<keyword evidence="4 9" id="KW-0547">Nucleotide-binding</keyword>
<dbReference type="GO" id="GO:0005524">
    <property type="term" value="F:ATP binding"/>
    <property type="evidence" value="ECO:0007669"/>
    <property type="project" value="UniProtKB-KW"/>
</dbReference>
<dbReference type="Pfam" id="PF00750">
    <property type="entry name" value="tRNA-synt_1d"/>
    <property type="match status" value="1"/>
</dbReference>
<dbReference type="InterPro" id="IPR009080">
    <property type="entry name" value="tRNAsynth_Ia_anticodon-bd"/>
</dbReference>
<evidence type="ECO:0000256" key="3">
    <source>
        <dbReference type="ARBA" id="ARBA00022598"/>
    </source>
</evidence>
<keyword evidence="3 9" id="KW-0436">Ligase</keyword>
<dbReference type="GO" id="GO:0004814">
    <property type="term" value="F:arginine-tRNA ligase activity"/>
    <property type="evidence" value="ECO:0007669"/>
    <property type="project" value="UniProtKB-EC"/>
</dbReference>
<evidence type="ECO:0000256" key="7">
    <source>
        <dbReference type="ARBA" id="ARBA00023146"/>
    </source>
</evidence>
<feature type="domain" description="DALR anticodon binding" evidence="10">
    <location>
        <begin position="65"/>
        <end position="178"/>
    </location>
</feature>
<dbReference type="InterPro" id="IPR001278">
    <property type="entry name" value="Arg-tRNA-ligase"/>
</dbReference>
<comment type="catalytic activity">
    <reaction evidence="8">
        <text>tRNA(Arg) + L-arginine + ATP = L-arginyl-tRNA(Arg) + AMP + diphosphate</text>
        <dbReference type="Rhea" id="RHEA:20301"/>
        <dbReference type="Rhea" id="RHEA-COMP:9658"/>
        <dbReference type="Rhea" id="RHEA-COMP:9673"/>
        <dbReference type="ChEBI" id="CHEBI:30616"/>
        <dbReference type="ChEBI" id="CHEBI:32682"/>
        <dbReference type="ChEBI" id="CHEBI:33019"/>
        <dbReference type="ChEBI" id="CHEBI:78442"/>
        <dbReference type="ChEBI" id="CHEBI:78513"/>
        <dbReference type="ChEBI" id="CHEBI:456215"/>
        <dbReference type="EC" id="6.1.1.19"/>
    </reaction>
</comment>
<dbReference type="InterPro" id="IPR008909">
    <property type="entry name" value="DALR_anticod-bd"/>
</dbReference>
<evidence type="ECO:0000259" key="10">
    <source>
        <dbReference type="SMART" id="SM00836"/>
    </source>
</evidence>
<gene>
    <name evidence="11" type="primary">argS</name>
    <name evidence="11" type="ORF">CL176_04100</name>
</gene>
<dbReference type="OrthoDB" id="9805987at2"/>
<dbReference type="Gene3D" id="1.10.730.10">
    <property type="entry name" value="Isoleucyl-tRNA Synthetase, Domain 1"/>
    <property type="match status" value="1"/>
</dbReference>
<dbReference type="InterPro" id="IPR035684">
    <property type="entry name" value="ArgRS_core"/>
</dbReference>
<dbReference type="EMBL" id="CP023434">
    <property type="protein sequence ID" value="AXY25259.1"/>
    <property type="molecule type" value="Genomic_DNA"/>
</dbReference>
<accession>A0A347WJK2</accession>
<evidence type="ECO:0000256" key="8">
    <source>
        <dbReference type="ARBA" id="ARBA00049339"/>
    </source>
</evidence>
<dbReference type="PANTHER" id="PTHR11956:SF5">
    <property type="entry name" value="ARGININE--TRNA LIGASE, CYTOPLASMIC"/>
    <property type="match status" value="1"/>
</dbReference>
<evidence type="ECO:0000256" key="6">
    <source>
        <dbReference type="ARBA" id="ARBA00022917"/>
    </source>
</evidence>
<dbReference type="Pfam" id="PF05746">
    <property type="entry name" value="DALR_1"/>
    <property type="match status" value="1"/>
</dbReference>
<comment type="similarity">
    <text evidence="1 9">Belongs to the class-I aminoacyl-tRNA synthetase family.</text>
</comment>
<evidence type="ECO:0000256" key="2">
    <source>
        <dbReference type="ARBA" id="ARBA00012837"/>
    </source>
</evidence>
<keyword evidence="7 9" id="KW-0030">Aminoacyl-tRNA synthetase</keyword>
<dbReference type="Gene3D" id="3.40.50.620">
    <property type="entry name" value="HUPs"/>
    <property type="match status" value="1"/>
</dbReference>
<evidence type="ECO:0000313" key="11">
    <source>
        <dbReference type="EMBL" id="AXY25259.1"/>
    </source>
</evidence>
<dbReference type="PANTHER" id="PTHR11956">
    <property type="entry name" value="ARGINYL-TRNA SYNTHETASE"/>
    <property type="match status" value="1"/>
</dbReference>
<dbReference type="SUPFAM" id="SSF47323">
    <property type="entry name" value="Anticodon-binding domain of a subclass of class I aminoacyl-tRNA synthetases"/>
    <property type="match status" value="1"/>
</dbReference>